<feature type="transmembrane region" description="Helical" evidence="6">
    <location>
        <begin position="20"/>
        <end position="41"/>
    </location>
</feature>
<feature type="transmembrane region" description="Helical" evidence="6">
    <location>
        <begin position="769"/>
        <end position="789"/>
    </location>
</feature>
<dbReference type="InterPro" id="IPR050250">
    <property type="entry name" value="Macrolide_Exporter_MacB"/>
</dbReference>
<feature type="domain" description="MacB-like periplasmic core" evidence="8">
    <location>
        <begin position="449"/>
        <end position="615"/>
    </location>
</feature>
<reference evidence="10" key="1">
    <citation type="submission" date="2018-05" db="EMBL/GenBank/DDBJ databases">
        <title>Pedobacter paludis sp. nov., isolated from wetland soil.</title>
        <authorList>
            <person name="Zhang Y."/>
        </authorList>
    </citation>
    <scope>NUCLEOTIDE SEQUENCE [LARGE SCALE GENOMIC DNA]</scope>
    <source>
        <strain evidence="10">R-8</strain>
    </source>
</reference>
<dbReference type="EMBL" id="QGNY01000004">
    <property type="protein sequence ID" value="PWS31209.1"/>
    <property type="molecule type" value="Genomic_DNA"/>
</dbReference>
<feature type="domain" description="ABC3 transporter permease C-terminal" evidence="7">
    <location>
        <begin position="685"/>
        <end position="795"/>
    </location>
</feature>
<dbReference type="GO" id="GO:0022857">
    <property type="term" value="F:transmembrane transporter activity"/>
    <property type="evidence" value="ECO:0007669"/>
    <property type="project" value="TreeGrafter"/>
</dbReference>
<name>A0A317EZZ6_9SPHI</name>
<keyword evidence="3 6" id="KW-0812">Transmembrane</keyword>
<evidence type="ECO:0000256" key="1">
    <source>
        <dbReference type="ARBA" id="ARBA00004651"/>
    </source>
</evidence>
<feature type="transmembrane region" description="Helical" evidence="6">
    <location>
        <begin position="301"/>
        <end position="319"/>
    </location>
</feature>
<keyword evidence="4 6" id="KW-1133">Transmembrane helix</keyword>
<gene>
    <name evidence="9" type="ORF">DF947_11415</name>
</gene>
<evidence type="ECO:0000256" key="4">
    <source>
        <dbReference type="ARBA" id="ARBA00022989"/>
    </source>
</evidence>
<keyword evidence="2" id="KW-1003">Cell membrane</keyword>
<evidence type="ECO:0000256" key="2">
    <source>
        <dbReference type="ARBA" id="ARBA00022475"/>
    </source>
</evidence>
<dbReference type="Proteomes" id="UP000245391">
    <property type="component" value="Unassembled WGS sequence"/>
</dbReference>
<feature type="transmembrane region" description="Helical" evidence="6">
    <location>
        <begin position="735"/>
        <end position="754"/>
    </location>
</feature>
<dbReference type="GO" id="GO:0005886">
    <property type="term" value="C:plasma membrane"/>
    <property type="evidence" value="ECO:0007669"/>
    <property type="project" value="UniProtKB-SubCell"/>
</dbReference>
<evidence type="ECO:0000256" key="3">
    <source>
        <dbReference type="ARBA" id="ARBA00022692"/>
    </source>
</evidence>
<dbReference type="PANTHER" id="PTHR30572:SF18">
    <property type="entry name" value="ABC-TYPE MACROLIDE FAMILY EXPORT SYSTEM PERMEASE COMPONENT 2"/>
    <property type="match status" value="1"/>
</dbReference>
<evidence type="ECO:0008006" key="11">
    <source>
        <dbReference type="Google" id="ProtNLM"/>
    </source>
</evidence>
<comment type="caution">
    <text evidence="9">The sequence shown here is derived from an EMBL/GenBank/DDBJ whole genome shotgun (WGS) entry which is preliminary data.</text>
</comment>
<keyword evidence="5 6" id="KW-0472">Membrane</keyword>
<feature type="transmembrane region" description="Helical" evidence="6">
    <location>
        <begin position="348"/>
        <end position="371"/>
    </location>
</feature>
<keyword evidence="10" id="KW-1185">Reference proteome</keyword>
<evidence type="ECO:0000259" key="8">
    <source>
        <dbReference type="Pfam" id="PF12704"/>
    </source>
</evidence>
<feature type="transmembrane region" description="Helical" evidence="6">
    <location>
        <begin position="680"/>
        <end position="702"/>
    </location>
</feature>
<dbReference type="Pfam" id="PF02687">
    <property type="entry name" value="FtsX"/>
    <property type="match status" value="2"/>
</dbReference>
<evidence type="ECO:0000313" key="9">
    <source>
        <dbReference type="EMBL" id="PWS31209.1"/>
    </source>
</evidence>
<dbReference type="PANTHER" id="PTHR30572">
    <property type="entry name" value="MEMBRANE COMPONENT OF TRANSPORTER-RELATED"/>
    <property type="match status" value="1"/>
</dbReference>
<feature type="transmembrane region" description="Helical" evidence="6">
    <location>
        <begin position="437"/>
        <end position="460"/>
    </location>
</feature>
<dbReference type="Pfam" id="PF12704">
    <property type="entry name" value="MacB_PCD"/>
    <property type="match status" value="2"/>
</dbReference>
<proteinExistence type="predicted"/>
<protein>
    <recommendedName>
        <fullName evidence="11">ABC transporter permease</fullName>
    </recommendedName>
</protein>
<feature type="domain" description="MacB-like periplasmic core" evidence="8">
    <location>
        <begin position="21"/>
        <end position="198"/>
    </location>
</feature>
<dbReference type="RefSeq" id="WP_109929878.1">
    <property type="nucleotide sequence ID" value="NZ_QGNY01000004.1"/>
</dbReference>
<sequence length="806" mass="90636">MFKLNLKIALRNLLKNKVYAIINIGGLALGLTAFVLMLLYINHEESYDTWSQDLKNVYQIRERHSFFTPDNKEYWQDLSNSRVAGIIKSNVPQFKAITKIDKEWGNGFSVKINKNEPVLIKSIKDADSAFFHVFPYKFIKGNSEIALKEPNSVVLKQSLATKLYHTTDVIGKAFRLVRWLGDKGIPLKITGVVEDVNTPESVVFNAISHTGDQDHDPTDPGNSHYGEIYAKSESLLDTTLLNKNLQKVYVDFKKKSFSEQKLNFKEVYADGKMPGLKAITLKSVHLNPPFATNWIEKIKPVIGISVFLLLVSIINFVNLSTAQSVQRAKEVGVKKVLGSYKKQLLTQFLLESAAQGVIALFLSIILVEMLIPAFNHQFDVKLSFWQSEQLLTIFSELLLVFVLITLLAGFYPAWVLSGYNPISVLKGNYENGLKGIALRNVLVVFQFVISVTFIIAIGVMEMQSRYMNNKDLGFERDKVINLKTGYEENFVKRIKQIPGVKYVSTTTQVMGNAFNTSTKITFKGNDIELNRVSVTMDALQTLGVKVLSGRLFSKEYKQDTVNSVVLNEAAANLLGKNLVGQSYGFKSYDNKIISFQIVGIIKNYHNEGFDKTVLPTVYKVSNLGGSANTNNLLIRFDTDNYNGILKNIETEWKSLYPDFPMQYESLDDAFSQILLEHKRFVNMIILFSVISVSLSLLGLFALSTFVAKRRTKEIAVRKVLGASNIQIVNMLNKSFLILVMVANLISWPIAYIIVKKWLDGFAYRIEMPVLPFIVATIISVAVAVLTVSLQARKAAVSDPVNALKYE</sequence>
<feature type="transmembrane region" description="Helical" evidence="6">
    <location>
        <begin position="391"/>
        <end position="416"/>
    </location>
</feature>
<dbReference type="OrthoDB" id="1451596at2"/>
<evidence type="ECO:0000313" key="10">
    <source>
        <dbReference type="Proteomes" id="UP000245391"/>
    </source>
</evidence>
<evidence type="ECO:0000256" key="5">
    <source>
        <dbReference type="ARBA" id="ARBA00023136"/>
    </source>
</evidence>
<feature type="domain" description="ABC3 transporter permease C-terminal" evidence="7">
    <location>
        <begin position="303"/>
        <end position="421"/>
    </location>
</feature>
<accession>A0A317EZZ6</accession>
<evidence type="ECO:0000256" key="6">
    <source>
        <dbReference type="SAM" id="Phobius"/>
    </source>
</evidence>
<evidence type="ECO:0000259" key="7">
    <source>
        <dbReference type="Pfam" id="PF02687"/>
    </source>
</evidence>
<organism evidence="9 10">
    <name type="scientific">Pedobacter paludis</name>
    <dbReference type="NCBI Taxonomy" id="2203212"/>
    <lineage>
        <taxon>Bacteria</taxon>
        <taxon>Pseudomonadati</taxon>
        <taxon>Bacteroidota</taxon>
        <taxon>Sphingobacteriia</taxon>
        <taxon>Sphingobacteriales</taxon>
        <taxon>Sphingobacteriaceae</taxon>
        <taxon>Pedobacter</taxon>
    </lineage>
</organism>
<dbReference type="AlphaFoldDB" id="A0A317EZZ6"/>
<dbReference type="InterPro" id="IPR003838">
    <property type="entry name" value="ABC3_permease_C"/>
</dbReference>
<comment type="subcellular location">
    <subcellularLocation>
        <location evidence="1">Cell membrane</location>
        <topology evidence="1">Multi-pass membrane protein</topology>
    </subcellularLocation>
</comment>
<dbReference type="InterPro" id="IPR025857">
    <property type="entry name" value="MacB_PCD"/>
</dbReference>